<evidence type="ECO:0000313" key="6">
    <source>
        <dbReference type="EMBL" id="GAA1690554.1"/>
    </source>
</evidence>
<evidence type="ECO:0000259" key="5">
    <source>
        <dbReference type="PROSITE" id="PS50932"/>
    </source>
</evidence>
<evidence type="ECO:0000256" key="2">
    <source>
        <dbReference type="ARBA" id="ARBA00023015"/>
    </source>
</evidence>
<gene>
    <name evidence="6" type="ORF">GCM10009765_45070</name>
</gene>
<dbReference type="PANTHER" id="PTHR30146:SF148">
    <property type="entry name" value="HTH-TYPE TRANSCRIPTIONAL REPRESSOR PURR-RELATED"/>
    <property type="match status" value="1"/>
</dbReference>
<dbReference type="InterPro" id="IPR001761">
    <property type="entry name" value="Peripla_BP/Lac1_sug-bd_dom"/>
</dbReference>
<dbReference type="PRINTS" id="PR00036">
    <property type="entry name" value="HTHLACI"/>
</dbReference>
<comment type="caution">
    <text evidence="6">The sequence shown here is derived from an EMBL/GenBank/DDBJ whole genome shotgun (WGS) entry which is preliminary data.</text>
</comment>
<dbReference type="PROSITE" id="PS00356">
    <property type="entry name" value="HTH_LACI_1"/>
    <property type="match status" value="1"/>
</dbReference>
<dbReference type="Pfam" id="PF00356">
    <property type="entry name" value="LacI"/>
    <property type="match status" value="1"/>
</dbReference>
<evidence type="ECO:0000256" key="3">
    <source>
        <dbReference type="ARBA" id="ARBA00023125"/>
    </source>
</evidence>
<feature type="domain" description="HTH lacI-type" evidence="5">
    <location>
        <begin position="2"/>
        <end position="56"/>
    </location>
</feature>
<dbReference type="GO" id="GO:0003677">
    <property type="term" value="F:DNA binding"/>
    <property type="evidence" value="ECO:0007669"/>
    <property type="project" value="UniProtKB-KW"/>
</dbReference>
<dbReference type="PANTHER" id="PTHR30146">
    <property type="entry name" value="LACI-RELATED TRANSCRIPTIONAL REPRESSOR"/>
    <property type="match status" value="1"/>
</dbReference>
<keyword evidence="4" id="KW-0804">Transcription</keyword>
<keyword evidence="2" id="KW-0805">Transcription regulation</keyword>
<accession>A0ABN2HN08</accession>
<keyword evidence="3 6" id="KW-0238">DNA-binding</keyword>
<dbReference type="PROSITE" id="PS50932">
    <property type="entry name" value="HTH_LACI_2"/>
    <property type="match status" value="1"/>
</dbReference>
<evidence type="ECO:0000256" key="4">
    <source>
        <dbReference type="ARBA" id="ARBA00023163"/>
    </source>
</evidence>
<dbReference type="CDD" id="cd01392">
    <property type="entry name" value="HTH_LacI"/>
    <property type="match status" value="1"/>
</dbReference>
<dbReference type="Gene3D" id="1.10.260.40">
    <property type="entry name" value="lambda repressor-like DNA-binding domains"/>
    <property type="match status" value="1"/>
</dbReference>
<dbReference type="Gene3D" id="3.40.50.2300">
    <property type="match status" value="2"/>
</dbReference>
<dbReference type="InterPro" id="IPR028082">
    <property type="entry name" value="Peripla_BP_I"/>
</dbReference>
<name>A0ABN2HN08_9ACTN</name>
<proteinExistence type="predicted"/>
<keyword evidence="7" id="KW-1185">Reference proteome</keyword>
<dbReference type="EMBL" id="BAAANY010000018">
    <property type="protein sequence ID" value="GAA1690554.1"/>
    <property type="molecule type" value="Genomic_DNA"/>
</dbReference>
<dbReference type="Pfam" id="PF00532">
    <property type="entry name" value="Peripla_BP_1"/>
    <property type="match status" value="1"/>
</dbReference>
<evidence type="ECO:0000313" key="7">
    <source>
        <dbReference type="Proteomes" id="UP001500618"/>
    </source>
</evidence>
<organism evidence="6 7">
    <name type="scientific">Fodinicola feengrottensis</name>
    <dbReference type="NCBI Taxonomy" id="435914"/>
    <lineage>
        <taxon>Bacteria</taxon>
        <taxon>Bacillati</taxon>
        <taxon>Actinomycetota</taxon>
        <taxon>Actinomycetes</taxon>
        <taxon>Mycobacteriales</taxon>
        <taxon>Fodinicola</taxon>
    </lineage>
</organism>
<dbReference type="InterPro" id="IPR000843">
    <property type="entry name" value="HTH_LacI"/>
</dbReference>
<dbReference type="CDD" id="cd19977">
    <property type="entry name" value="PBP1_EndR-like"/>
    <property type="match status" value="1"/>
</dbReference>
<dbReference type="SUPFAM" id="SSF47413">
    <property type="entry name" value="lambda repressor-like DNA-binding domains"/>
    <property type="match status" value="1"/>
</dbReference>
<sequence length="330" mass="35756">MTTIHDVARHAGVSAATVSRVLNGHRTVDETLAGRVRAAATELGYSPNILARNLRKSQTNLWAVIISDVNNPFFTSLVRGVEDVGQQAGYSVLLCNSDENPDKEASYITAVLAQQIAGVIISPSSRPDNMAQLVEGSRAVVTIDREVQEVETDAVLVDNERGAQAATAHLIEQGYSRIACITGPRKVSTATSRLRGYRQALRDAGRTFDTNLVRYSDFRETGGREAMADLLDSGARPDAVFATNNLMTVGALETLAERGLGIPDPVGVVGFDELPWAELVRPSLSTVAQPTYEVGRTAAQLLLKRLENPDERFTVITLPTTLNIRDSSRR</sequence>
<dbReference type="SMART" id="SM00354">
    <property type="entry name" value="HTH_LACI"/>
    <property type="match status" value="1"/>
</dbReference>
<keyword evidence="1" id="KW-0678">Repressor</keyword>
<dbReference type="RefSeq" id="WP_163568021.1">
    <property type="nucleotide sequence ID" value="NZ_BAAANY010000018.1"/>
</dbReference>
<dbReference type="InterPro" id="IPR010982">
    <property type="entry name" value="Lambda_DNA-bd_dom_sf"/>
</dbReference>
<protein>
    <submittedName>
        <fullName evidence="6">LacI family DNA-binding transcriptional regulator</fullName>
    </submittedName>
</protein>
<evidence type="ECO:0000256" key="1">
    <source>
        <dbReference type="ARBA" id="ARBA00022491"/>
    </source>
</evidence>
<dbReference type="SUPFAM" id="SSF53822">
    <property type="entry name" value="Periplasmic binding protein-like I"/>
    <property type="match status" value="1"/>
</dbReference>
<reference evidence="6 7" key="1">
    <citation type="journal article" date="2019" name="Int. J. Syst. Evol. Microbiol.">
        <title>The Global Catalogue of Microorganisms (GCM) 10K type strain sequencing project: providing services to taxonomists for standard genome sequencing and annotation.</title>
        <authorList>
            <consortium name="The Broad Institute Genomics Platform"/>
            <consortium name="The Broad Institute Genome Sequencing Center for Infectious Disease"/>
            <person name="Wu L."/>
            <person name="Ma J."/>
        </authorList>
    </citation>
    <scope>NUCLEOTIDE SEQUENCE [LARGE SCALE GENOMIC DNA]</scope>
    <source>
        <strain evidence="6 7">JCM 14718</strain>
    </source>
</reference>
<dbReference type="Proteomes" id="UP001500618">
    <property type="component" value="Unassembled WGS sequence"/>
</dbReference>